<sequence>MKINQEVKVNKNVLRTTELGQYILQKYTPKKDLIRKLAEYADGVFKPKTLERVKSCGDFMQHLTTVDMSARRVHRSNSCGNRFCPICTWNKAKKDAIMISVVMEAIRHEEDQEYIFLTLTAPNVDGDELKNEIDRFNKSFNKLFKRRNVQKVINGYVRKLEVTYNKERFITKEMYKNATAYYKKRGLQVGDNNPNYDTYHPHFHAILAVNKSYFTDTKVYINQAKWLEMWQECMNDSSITQVDIRKVRSSEKSENGAILEVAKYSAKGNELYHSQDVFEVFYKALKGRQLITFNGLFKEYVKKFKNKELEEYQKEDENIYTHLLTSIWRTSKYENMLRELTLEEFEEYNSKAKKVEEMEVE</sequence>
<reference evidence="4" key="1">
    <citation type="journal article" date="2019" name="Int. J. Syst. Evol. Microbiol.">
        <title>The Global Catalogue of Microorganisms (GCM) 10K type strain sequencing project: providing services to taxonomists for standard genome sequencing and annotation.</title>
        <authorList>
            <consortium name="The Broad Institute Genomics Platform"/>
            <consortium name="The Broad Institute Genome Sequencing Center for Infectious Disease"/>
            <person name="Wu L."/>
            <person name="Ma J."/>
        </authorList>
    </citation>
    <scope>NUCLEOTIDE SEQUENCE [LARGE SCALE GENOMIC DNA]</scope>
    <source>
        <strain evidence="4">CCUG 63563</strain>
    </source>
</reference>
<keyword evidence="4" id="KW-1185">Reference proteome</keyword>
<comment type="caution">
    <text evidence="3">The sequence shown here is derived from an EMBL/GenBank/DDBJ whole genome shotgun (WGS) entry which is preliminary data.</text>
</comment>
<keyword evidence="2" id="KW-0235">DNA replication</keyword>
<accession>A0ABW3H1G9</accession>
<dbReference type="InterPro" id="IPR000989">
    <property type="entry name" value="Rep"/>
</dbReference>
<dbReference type="Proteomes" id="UP001596976">
    <property type="component" value="Unassembled WGS sequence"/>
</dbReference>
<gene>
    <name evidence="3" type="ORF">ACFQ0V_13210</name>
</gene>
<evidence type="ECO:0000313" key="4">
    <source>
        <dbReference type="Proteomes" id="UP001596976"/>
    </source>
</evidence>
<proteinExistence type="inferred from homology"/>
<protein>
    <submittedName>
        <fullName evidence="3">Protein rep</fullName>
    </submittedName>
</protein>
<dbReference type="Pfam" id="PF01446">
    <property type="entry name" value="Rep_1"/>
    <property type="match status" value="1"/>
</dbReference>
<name>A0ABW3H1G9_9BACL</name>
<dbReference type="EMBL" id="JBHTJF010000050">
    <property type="protein sequence ID" value="MFD0944702.1"/>
    <property type="molecule type" value="Genomic_DNA"/>
</dbReference>
<comment type="similarity">
    <text evidence="1">Belongs to the Gram-positive plasmids replication protein type 1 family.</text>
</comment>
<dbReference type="RefSeq" id="WP_381014448.1">
    <property type="nucleotide sequence ID" value="NZ_JBHTJF010000050.1"/>
</dbReference>
<evidence type="ECO:0000313" key="3">
    <source>
        <dbReference type="EMBL" id="MFD0944702.1"/>
    </source>
</evidence>
<evidence type="ECO:0000256" key="2">
    <source>
        <dbReference type="ARBA" id="ARBA00022705"/>
    </source>
</evidence>
<organism evidence="3 4">
    <name type="scientific">Savagea faecisuis</name>
    <dbReference type="NCBI Taxonomy" id="1274803"/>
    <lineage>
        <taxon>Bacteria</taxon>
        <taxon>Bacillati</taxon>
        <taxon>Bacillota</taxon>
        <taxon>Bacilli</taxon>
        <taxon>Bacillales</taxon>
        <taxon>Caryophanaceae</taxon>
        <taxon>Savagea</taxon>
    </lineage>
</organism>
<evidence type="ECO:0000256" key="1">
    <source>
        <dbReference type="ARBA" id="ARBA00008909"/>
    </source>
</evidence>